<dbReference type="PANTHER" id="PTHR43166:SF30">
    <property type="entry name" value="METHIONINE IMPORT ATP-BINDING PROTEIN METN"/>
    <property type="match status" value="1"/>
</dbReference>
<keyword evidence="6" id="KW-0029">Amino-acid transport</keyword>
<feature type="domain" description="ABC transporter" evidence="8">
    <location>
        <begin position="2"/>
        <end position="241"/>
    </location>
</feature>
<dbReference type="Proteomes" id="UP001209553">
    <property type="component" value="Unassembled WGS sequence"/>
</dbReference>
<dbReference type="SUPFAM" id="SSF55021">
    <property type="entry name" value="ACT-like"/>
    <property type="match status" value="1"/>
</dbReference>
<evidence type="ECO:0000256" key="1">
    <source>
        <dbReference type="ARBA" id="ARBA00022448"/>
    </source>
</evidence>
<gene>
    <name evidence="9" type="ORF">N9R04_06180</name>
</gene>
<keyword evidence="5" id="KW-1278">Translocase</keyword>
<dbReference type="EMBL" id="JAOPKZ010000009">
    <property type="protein sequence ID" value="MCU5746303.1"/>
    <property type="molecule type" value="Genomic_DNA"/>
</dbReference>
<comment type="caution">
    <text evidence="9">The sequence shown here is derived from an EMBL/GenBank/DDBJ whole genome shotgun (WGS) entry which is preliminary data.</text>
</comment>
<evidence type="ECO:0000256" key="2">
    <source>
        <dbReference type="ARBA" id="ARBA00022475"/>
    </source>
</evidence>
<evidence type="ECO:0000256" key="3">
    <source>
        <dbReference type="ARBA" id="ARBA00022741"/>
    </source>
</evidence>
<protein>
    <submittedName>
        <fullName evidence="9">Methionine ABC transporter ATP-binding protein</fullName>
    </submittedName>
</protein>
<keyword evidence="7" id="KW-0472">Membrane</keyword>
<dbReference type="Gene3D" id="3.40.50.300">
    <property type="entry name" value="P-loop containing nucleotide triphosphate hydrolases"/>
    <property type="match status" value="1"/>
</dbReference>
<dbReference type="InterPro" id="IPR027417">
    <property type="entry name" value="P-loop_NTPase"/>
</dbReference>
<dbReference type="InterPro" id="IPR018449">
    <property type="entry name" value="NIL_domain"/>
</dbReference>
<keyword evidence="3" id="KW-0547">Nucleotide-binding</keyword>
<keyword evidence="2" id="KW-1003">Cell membrane</keyword>
<dbReference type="InterPro" id="IPR041701">
    <property type="entry name" value="MetN_ABC"/>
</dbReference>
<dbReference type="InterPro" id="IPR045865">
    <property type="entry name" value="ACT-like_dom_sf"/>
</dbReference>
<dbReference type="RefSeq" id="WP_262855851.1">
    <property type="nucleotide sequence ID" value="NZ_JAOPKZ010000009.1"/>
</dbReference>
<dbReference type="Gene3D" id="3.30.70.260">
    <property type="match status" value="1"/>
</dbReference>
<dbReference type="SMART" id="SM00382">
    <property type="entry name" value="AAA"/>
    <property type="match status" value="1"/>
</dbReference>
<evidence type="ECO:0000256" key="5">
    <source>
        <dbReference type="ARBA" id="ARBA00022967"/>
    </source>
</evidence>
<dbReference type="GO" id="GO:0005524">
    <property type="term" value="F:ATP binding"/>
    <property type="evidence" value="ECO:0007669"/>
    <property type="project" value="UniProtKB-KW"/>
</dbReference>
<keyword evidence="1" id="KW-0813">Transport</keyword>
<dbReference type="SMART" id="SM00930">
    <property type="entry name" value="NIL"/>
    <property type="match status" value="1"/>
</dbReference>
<dbReference type="PANTHER" id="PTHR43166">
    <property type="entry name" value="AMINO ACID IMPORT ATP-BINDING PROTEIN"/>
    <property type="match status" value="1"/>
</dbReference>
<dbReference type="PROSITE" id="PS00211">
    <property type="entry name" value="ABC_TRANSPORTER_1"/>
    <property type="match status" value="1"/>
</dbReference>
<dbReference type="SUPFAM" id="SSF52540">
    <property type="entry name" value="P-loop containing nucleoside triphosphate hydrolases"/>
    <property type="match status" value="1"/>
</dbReference>
<evidence type="ECO:0000256" key="7">
    <source>
        <dbReference type="ARBA" id="ARBA00023136"/>
    </source>
</evidence>
<organism evidence="9 10">
    <name type="scientific">Staphylococcus marylandisciuri</name>
    <dbReference type="NCBI Taxonomy" id="2981529"/>
    <lineage>
        <taxon>Bacteria</taxon>
        <taxon>Bacillati</taxon>
        <taxon>Bacillota</taxon>
        <taxon>Bacilli</taxon>
        <taxon>Bacillales</taxon>
        <taxon>Staphylococcaceae</taxon>
        <taxon>Staphylococcus</taxon>
    </lineage>
</organism>
<dbReference type="PROSITE" id="PS50893">
    <property type="entry name" value="ABC_TRANSPORTER_2"/>
    <property type="match status" value="1"/>
</dbReference>
<keyword evidence="10" id="KW-1185">Reference proteome</keyword>
<dbReference type="Pfam" id="PF00005">
    <property type="entry name" value="ABC_tran"/>
    <property type="match status" value="1"/>
</dbReference>
<sequence>MIEFKEVNKVFHKKNESTHALKDVSFTIEERDIFGVIGYSGAGKSTLLRLVNQLERATSGQVIVNTHDLDTYNKKELRKVKKDIGMIFQHFNLLNSANVFKNVAMPLILSKKPKKEIEEKVSEMLKFVGLEDKRNQYPDELSGGQKQRVAIARALVTNPKILLCDEATSALDPATTDSILKLLKNVNQTFGVTILLITHEMSVIQQICNRVAVMEDGAVVELGTVKDVFSQPQTETAKDFVSTVINTEPSKALREAFNSRETQNYTDYKLFLEAHQITQPFITQLAEAYDLDVNILFSSMSTIQEETVCYLWLRFEHDAKFRPSDVESYFAEKGIQYEEVHD</sequence>
<name>A0ABT2QQS8_9STAP</name>
<evidence type="ECO:0000313" key="9">
    <source>
        <dbReference type="EMBL" id="MCU5746303.1"/>
    </source>
</evidence>
<dbReference type="InterPro" id="IPR017871">
    <property type="entry name" value="ABC_transporter-like_CS"/>
</dbReference>
<reference evidence="9 10" key="1">
    <citation type="journal article" date="2023" name="Int. J. Syst. Evol. Microbiol.">
        <title>Streptococcus sciuri sp. nov., Staphylococcus marylandisciuri sp. nov. and Staphylococcus americanisciuri sp. nov., isolated from faeces of eastern grey squirrel (Sciurus carolinensis).</title>
        <authorList>
            <person name="Volokhov D.V."/>
            <person name="Zagorodnyaya T.A."/>
            <person name="Furtak V.A."/>
            <person name="Nattanmai G."/>
            <person name="Randall L."/>
            <person name="Jose S."/>
            <person name="Gao Y."/>
            <person name="Eisenberg T."/>
            <person name="Delmonte P."/>
            <person name="Blom J."/>
            <person name="Mitchell K.K."/>
        </authorList>
    </citation>
    <scope>NUCLEOTIDE SEQUENCE [LARGE SCALE GENOMIC DNA]</scope>
    <source>
        <strain evidence="9 10">SQ8-PEA</strain>
    </source>
</reference>
<evidence type="ECO:0000256" key="4">
    <source>
        <dbReference type="ARBA" id="ARBA00022840"/>
    </source>
</evidence>
<dbReference type="InterPro" id="IPR003593">
    <property type="entry name" value="AAA+_ATPase"/>
</dbReference>
<dbReference type="CDD" id="cd03258">
    <property type="entry name" value="ABC_MetN_methionine_transporter"/>
    <property type="match status" value="1"/>
</dbReference>
<dbReference type="InterPro" id="IPR003439">
    <property type="entry name" value="ABC_transporter-like_ATP-bd"/>
</dbReference>
<evidence type="ECO:0000259" key="8">
    <source>
        <dbReference type="PROSITE" id="PS50893"/>
    </source>
</evidence>
<keyword evidence="4 9" id="KW-0067">ATP-binding</keyword>
<proteinExistence type="predicted"/>
<evidence type="ECO:0000313" key="10">
    <source>
        <dbReference type="Proteomes" id="UP001209553"/>
    </source>
</evidence>
<evidence type="ECO:0000256" key="6">
    <source>
        <dbReference type="ARBA" id="ARBA00022970"/>
    </source>
</evidence>
<dbReference type="Pfam" id="PF09383">
    <property type="entry name" value="NIL"/>
    <property type="match status" value="1"/>
</dbReference>
<accession>A0ABT2QQS8</accession>
<dbReference type="InterPro" id="IPR050086">
    <property type="entry name" value="MetN_ABC_transporter-like"/>
</dbReference>